<accession>A0ABS6U484</accession>
<evidence type="ECO:0000256" key="1">
    <source>
        <dbReference type="SAM" id="MobiDB-lite"/>
    </source>
</evidence>
<dbReference type="RefSeq" id="WP_218590856.1">
    <property type="nucleotide sequence ID" value="NZ_JADQDE010000193.1"/>
</dbReference>
<name>A0ABS6U484_9PSEU</name>
<evidence type="ECO:0000313" key="3">
    <source>
        <dbReference type="Proteomes" id="UP000694300"/>
    </source>
</evidence>
<proteinExistence type="predicted"/>
<keyword evidence="3" id="KW-1185">Reference proteome</keyword>
<protein>
    <submittedName>
        <fullName evidence="2">Uncharacterized protein</fullName>
    </submittedName>
</protein>
<reference evidence="2 3" key="1">
    <citation type="submission" date="2020-11" db="EMBL/GenBank/DDBJ databases">
        <title>Pseudonocardia abyssalis sp. nov. and Pseudonocardia oceani sp. nov., description and phylogenomic analysis of two novel actinomycetes isolated from the deep Southern Ocean.</title>
        <authorList>
            <person name="Parra J."/>
        </authorList>
    </citation>
    <scope>NUCLEOTIDE SEQUENCE [LARGE SCALE GENOMIC DNA]</scope>
    <source>
        <strain evidence="3">KRD185</strain>
    </source>
</reference>
<sequence>MSTIDSLFRSNAAVRSPPAPVTPVAENDGGTAADAPCRGVLDRIADAVRAAHTASVPF</sequence>
<feature type="region of interest" description="Disordered" evidence="1">
    <location>
        <begin position="1"/>
        <end position="33"/>
    </location>
</feature>
<dbReference type="EMBL" id="JADQDF010000001">
    <property type="protein sequence ID" value="MBW0127042.1"/>
    <property type="molecule type" value="Genomic_DNA"/>
</dbReference>
<dbReference type="Proteomes" id="UP000694300">
    <property type="component" value="Unassembled WGS sequence"/>
</dbReference>
<evidence type="ECO:0000313" key="2">
    <source>
        <dbReference type="EMBL" id="MBW0127042.1"/>
    </source>
</evidence>
<gene>
    <name evidence="2" type="ORF">I4I82_05030</name>
</gene>
<comment type="caution">
    <text evidence="2">The sequence shown here is derived from an EMBL/GenBank/DDBJ whole genome shotgun (WGS) entry which is preliminary data.</text>
</comment>
<organism evidence="2 3">
    <name type="scientific">Pseudonocardia oceani</name>
    <dbReference type="NCBI Taxonomy" id="2792013"/>
    <lineage>
        <taxon>Bacteria</taxon>
        <taxon>Bacillati</taxon>
        <taxon>Actinomycetota</taxon>
        <taxon>Actinomycetes</taxon>
        <taxon>Pseudonocardiales</taxon>
        <taxon>Pseudonocardiaceae</taxon>
        <taxon>Pseudonocardia</taxon>
    </lineage>
</organism>